<keyword evidence="1" id="KW-0812">Transmembrane</keyword>
<evidence type="ECO:0000256" key="1">
    <source>
        <dbReference type="SAM" id="Phobius"/>
    </source>
</evidence>
<reference evidence="2 3" key="1">
    <citation type="submission" date="2022-06" db="EMBL/GenBank/DDBJ databases">
        <title>Thiomicrohabdus sp. nov, an obligately chemolithoautotrophic, sulfur-oxidizing bacterium isolated from beach of Guanyin Mountain. Amoy.</title>
        <authorList>
            <person name="Zhu H."/>
        </authorList>
    </citation>
    <scope>NUCLEOTIDE SEQUENCE [LARGE SCALE GENOMIC DNA]</scope>
    <source>
        <strain evidence="2 3">XGS-01</strain>
    </source>
</reference>
<dbReference type="EMBL" id="CP102381">
    <property type="protein sequence ID" value="WEJ61938.1"/>
    <property type="molecule type" value="Genomic_DNA"/>
</dbReference>
<feature type="transmembrane region" description="Helical" evidence="1">
    <location>
        <begin position="83"/>
        <end position="100"/>
    </location>
</feature>
<keyword evidence="3" id="KW-1185">Reference proteome</keyword>
<evidence type="ECO:0000313" key="2">
    <source>
        <dbReference type="EMBL" id="WEJ61938.1"/>
    </source>
</evidence>
<feature type="transmembrane region" description="Helical" evidence="1">
    <location>
        <begin position="33"/>
        <end position="50"/>
    </location>
</feature>
<gene>
    <name evidence="2" type="ORF">NR989_07920</name>
</gene>
<organism evidence="2 3">
    <name type="scientific">Thiomicrorhabdus lithotrophica</name>
    <dbReference type="NCBI Taxonomy" id="2949997"/>
    <lineage>
        <taxon>Bacteria</taxon>
        <taxon>Pseudomonadati</taxon>
        <taxon>Pseudomonadota</taxon>
        <taxon>Gammaproteobacteria</taxon>
        <taxon>Thiotrichales</taxon>
        <taxon>Piscirickettsiaceae</taxon>
        <taxon>Thiomicrorhabdus</taxon>
    </lineage>
</organism>
<evidence type="ECO:0000313" key="3">
    <source>
        <dbReference type="Proteomes" id="UP001222275"/>
    </source>
</evidence>
<keyword evidence="1" id="KW-0472">Membrane</keyword>
<sequence>MQKKSGLLLLLAWLAGLVGLILGFVVEPLWFARFGSLVVLFSLMSEYFLLHGELNILYARLSKIDSDDDIPDLSPSKWHIKKVLFSHLTIITGTLIWGFGDLLL</sequence>
<proteinExistence type="predicted"/>
<protein>
    <submittedName>
        <fullName evidence="2">Uncharacterized protein</fullName>
    </submittedName>
</protein>
<accession>A0ABY8CCU3</accession>
<dbReference type="Proteomes" id="UP001222275">
    <property type="component" value="Chromosome"/>
</dbReference>
<name>A0ABY8CCU3_9GAMM</name>
<dbReference type="RefSeq" id="WP_275594196.1">
    <property type="nucleotide sequence ID" value="NZ_CP102381.1"/>
</dbReference>
<keyword evidence="1" id="KW-1133">Transmembrane helix</keyword>